<dbReference type="PROSITE" id="PS51545">
    <property type="entry name" value="PIK_HELICAL"/>
    <property type="match status" value="1"/>
</dbReference>
<dbReference type="Gene3D" id="3.30.1010.10">
    <property type="entry name" value="Phosphatidylinositol 3-kinase Catalytic Subunit, Chain A, domain 4"/>
    <property type="match status" value="1"/>
</dbReference>
<dbReference type="Pfam" id="PF00792">
    <property type="entry name" value="PI3K_C2"/>
    <property type="match status" value="1"/>
</dbReference>
<dbReference type="Gene3D" id="3.10.20.770">
    <property type="match status" value="1"/>
</dbReference>
<keyword evidence="5" id="KW-0418">Kinase</keyword>
<protein>
    <recommendedName>
        <fullName evidence="2">phosphatidylinositol 3-kinase</fullName>
        <ecNumber evidence="2">2.7.1.137</ecNumber>
    </recommendedName>
</protein>
<dbReference type="Pfam" id="PF00454">
    <property type="entry name" value="PI3_PI4_kinase"/>
    <property type="match status" value="1"/>
</dbReference>
<dbReference type="InterPro" id="IPR011009">
    <property type="entry name" value="Kinase-like_dom_sf"/>
</dbReference>
<dbReference type="InterPro" id="IPR000341">
    <property type="entry name" value="PI3K_Ras-bd_dom"/>
</dbReference>
<dbReference type="InterPro" id="IPR035892">
    <property type="entry name" value="C2_domain_sf"/>
</dbReference>
<evidence type="ECO:0000256" key="1">
    <source>
        <dbReference type="ARBA" id="ARBA00001498"/>
    </source>
</evidence>
<evidence type="ECO:0000313" key="13">
    <source>
        <dbReference type="Proteomes" id="UP000694845"/>
    </source>
</evidence>
<dbReference type="GO" id="GO:0005886">
    <property type="term" value="C:plasma membrane"/>
    <property type="evidence" value="ECO:0007669"/>
    <property type="project" value="TreeGrafter"/>
</dbReference>
<name>A0A8B7YAH2_ACAPL</name>
<dbReference type="PROSITE" id="PS00916">
    <property type="entry name" value="PI3_4_KINASE_2"/>
    <property type="match status" value="1"/>
</dbReference>
<dbReference type="Pfam" id="PF00613">
    <property type="entry name" value="PI3Ka"/>
    <property type="match status" value="1"/>
</dbReference>
<dbReference type="Gene3D" id="1.10.1070.11">
    <property type="entry name" value="Phosphatidylinositol 3-/4-kinase, catalytic domain"/>
    <property type="match status" value="1"/>
</dbReference>
<dbReference type="FunFam" id="1.10.1070.11:FF:000001">
    <property type="entry name" value="Phosphatidylinositol 4,5-bisphosphate 3-kinase catalytic subunit"/>
    <property type="match status" value="1"/>
</dbReference>
<evidence type="ECO:0000256" key="4">
    <source>
        <dbReference type="ARBA" id="ARBA00022741"/>
    </source>
</evidence>
<dbReference type="SMART" id="SM00143">
    <property type="entry name" value="PI3K_p85B"/>
    <property type="match status" value="1"/>
</dbReference>
<dbReference type="SUPFAM" id="SSF54236">
    <property type="entry name" value="Ubiquitin-like"/>
    <property type="match status" value="1"/>
</dbReference>
<dbReference type="Gene3D" id="2.60.40.150">
    <property type="entry name" value="C2 domain"/>
    <property type="match status" value="1"/>
</dbReference>
<dbReference type="InterPro" id="IPR015433">
    <property type="entry name" value="PI3/4_kinase"/>
</dbReference>
<evidence type="ECO:0000313" key="15">
    <source>
        <dbReference type="RefSeq" id="XP_022090224.1"/>
    </source>
</evidence>
<keyword evidence="3" id="KW-0808">Transferase</keyword>
<dbReference type="InterPro" id="IPR036940">
    <property type="entry name" value="PI3/4_kinase_cat_sf"/>
</dbReference>
<dbReference type="PROSITE" id="PS50290">
    <property type="entry name" value="PI3_4_KINASE_3"/>
    <property type="match status" value="1"/>
</dbReference>
<keyword evidence="6" id="KW-0067">ATP-binding</keyword>
<dbReference type="InterPro" id="IPR002420">
    <property type="entry name" value="PI3K-type_C2_dom"/>
</dbReference>
<dbReference type="EC" id="2.7.1.137" evidence="2"/>
<feature type="domain" description="C2 PI3K-type" evidence="12">
    <location>
        <begin position="315"/>
        <end position="471"/>
    </location>
</feature>
<dbReference type="Gene3D" id="1.25.40.70">
    <property type="entry name" value="Phosphatidylinositol 3-kinase, accessory domain (PIK)"/>
    <property type="match status" value="1"/>
</dbReference>
<evidence type="ECO:0000259" key="8">
    <source>
        <dbReference type="PROSITE" id="PS50290"/>
    </source>
</evidence>
<feature type="domain" description="PI3K-RBD" evidence="11">
    <location>
        <begin position="187"/>
        <end position="275"/>
    </location>
</feature>
<evidence type="ECO:0000256" key="7">
    <source>
        <dbReference type="PROSITE-ProRule" id="PRU00880"/>
    </source>
</evidence>
<dbReference type="SUPFAM" id="SSF48371">
    <property type="entry name" value="ARM repeat"/>
    <property type="match status" value="1"/>
</dbReference>
<dbReference type="GO" id="GO:0005737">
    <property type="term" value="C:cytoplasm"/>
    <property type="evidence" value="ECO:0007669"/>
    <property type="project" value="UniProtKB-ARBA"/>
</dbReference>
<dbReference type="GO" id="GO:0005942">
    <property type="term" value="C:phosphatidylinositol 3-kinase complex"/>
    <property type="evidence" value="ECO:0007669"/>
    <property type="project" value="TreeGrafter"/>
</dbReference>
<dbReference type="GO" id="GO:0016303">
    <property type="term" value="F:1-phosphatidylinositol-3-kinase activity"/>
    <property type="evidence" value="ECO:0007669"/>
    <property type="project" value="UniProtKB-EC"/>
</dbReference>
<dbReference type="RefSeq" id="XP_022090224.1">
    <property type="nucleotide sequence ID" value="XM_022234532.1"/>
</dbReference>
<dbReference type="GO" id="GO:0035005">
    <property type="term" value="F:1-phosphatidylinositol-4-phosphate 3-kinase activity"/>
    <property type="evidence" value="ECO:0007669"/>
    <property type="project" value="TreeGrafter"/>
</dbReference>
<dbReference type="GO" id="GO:0048015">
    <property type="term" value="P:phosphatidylinositol-mediated signaling"/>
    <property type="evidence" value="ECO:0007669"/>
    <property type="project" value="TreeGrafter"/>
</dbReference>
<dbReference type="InterPro" id="IPR042236">
    <property type="entry name" value="PI3K_accessory_sf"/>
</dbReference>
<dbReference type="GO" id="GO:0032060">
    <property type="term" value="P:bleb assembly"/>
    <property type="evidence" value="ECO:0007669"/>
    <property type="project" value="UniProtKB-ARBA"/>
</dbReference>
<dbReference type="InterPro" id="IPR018936">
    <property type="entry name" value="PI3/4_kinase_CS"/>
</dbReference>
<evidence type="ECO:0000256" key="5">
    <source>
        <dbReference type="ARBA" id="ARBA00022777"/>
    </source>
</evidence>
<dbReference type="OMA" id="KGCKQHV"/>
<feature type="domain" description="PI3K/PI4K catalytic" evidence="8">
    <location>
        <begin position="752"/>
        <end position="1034"/>
    </location>
</feature>
<dbReference type="SMART" id="SM00144">
    <property type="entry name" value="PI3K_rbd"/>
    <property type="match status" value="1"/>
</dbReference>
<dbReference type="PROSITE" id="PS51546">
    <property type="entry name" value="PI3K_RBD"/>
    <property type="match status" value="1"/>
</dbReference>
<feature type="domain" description="PIK helical" evidence="10">
    <location>
        <begin position="503"/>
        <end position="680"/>
    </location>
</feature>
<dbReference type="InterPro" id="IPR003113">
    <property type="entry name" value="PI3K_ABD"/>
</dbReference>
<dbReference type="GO" id="GO:0043491">
    <property type="term" value="P:phosphatidylinositol 3-kinase/protein kinase B signal transduction"/>
    <property type="evidence" value="ECO:0007669"/>
    <property type="project" value="TreeGrafter"/>
</dbReference>
<dbReference type="Pfam" id="PF00794">
    <property type="entry name" value="PI3K_rbd"/>
    <property type="match status" value="1"/>
</dbReference>
<dbReference type="OrthoDB" id="67688at2759"/>
<dbReference type="InterPro" id="IPR029071">
    <property type="entry name" value="Ubiquitin-like_domsf"/>
</dbReference>
<dbReference type="PANTHER" id="PTHR10048:SF118">
    <property type="entry name" value="PI-3 KINASE"/>
    <property type="match status" value="1"/>
</dbReference>
<dbReference type="GO" id="GO:0005524">
    <property type="term" value="F:ATP binding"/>
    <property type="evidence" value="ECO:0007669"/>
    <property type="project" value="UniProtKB-KW"/>
</dbReference>
<dbReference type="AlphaFoldDB" id="A0A8B7YAH2"/>
<dbReference type="InterPro" id="IPR000403">
    <property type="entry name" value="PI3/4_kinase_cat_dom"/>
</dbReference>
<dbReference type="Pfam" id="PF02192">
    <property type="entry name" value="PI3K_p85B"/>
    <property type="match status" value="1"/>
</dbReference>
<evidence type="ECO:0000259" key="10">
    <source>
        <dbReference type="PROSITE" id="PS51545"/>
    </source>
</evidence>
<evidence type="ECO:0000256" key="2">
    <source>
        <dbReference type="ARBA" id="ARBA00012073"/>
    </source>
</evidence>
<dbReference type="GO" id="GO:0050920">
    <property type="term" value="P:regulation of chemotaxis"/>
    <property type="evidence" value="ECO:0007669"/>
    <property type="project" value="UniProtKB-ARBA"/>
</dbReference>
<proteinExistence type="inferred from homology"/>
<comment type="catalytic activity">
    <reaction evidence="1">
        <text>a 1,2-diacyl-sn-glycero-3-phospho-(1D-myo-inositol) + ATP = a 1,2-diacyl-sn-glycero-3-phospho-(1D-myo-inositol-3-phosphate) + ADP + H(+)</text>
        <dbReference type="Rhea" id="RHEA:12709"/>
        <dbReference type="ChEBI" id="CHEBI:15378"/>
        <dbReference type="ChEBI" id="CHEBI:30616"/>
        <dbReference type="ChEBI" id="CHEBI:57880"/>
        <dbReference type="ChEBI" id="CHEBI:58088"/>
        <dbReference type="ChEBI" id="CHEBI:456216"/>
        <dbReference type="EC" id="2.7.1.137"/>
    </reaction>
</comment>
<dbReference type="PANTHER" id="PTHR10048">
    <property type="entry name" value="PHOSPHATIDYLINOSITOL KINASE"/>
    <property type="match status" value="1"/>
</dbReference>
<dbReference type="InterPro" id="IPR001263">
    <property type="entry name" value="PI3K_accessory_dom"/>
</dbReference>
<dbReference type="Proteomes" id="UP000694845">
    <property type="component" value="Unplaced"/>
</dbReference>
<dbReference type="CDD" id="cd05165">
    <property type="entry name" value="PI3Kc_I"/>
    <property type="match status" value="1"/>
</dbReference>
<dbReference type="GO" id="GO:0016477">
    <property type="term" value="P:cell migration"/>
    <property type="evidence" value="ECO:0007669"/>
    <property type="project" value="TreeGrafter"/>
</dbReference>
<evidence type="ECO:0000259" key="9">
    <source>
        <dbReference type="PROSITE" id="PS51544"/>
    </source>
</evidence>
<dbReference type="GeneID" id="110979051"/>
<dbReference type="SMART" id="SM00145">
    <property type="entry name" value="PI3Ka"/>
    <property type="match status" value="1"/>
</dbReference>
<dbReference type="PROSITE" id="PS51544">
    <property type="entry name" value="PI3K_ABD"/>
    <property type="match status" value="1"/>
</dbReference>
<feature type="domain" description="PI3K-ABD" evidence="9">
    <location>
        <begin position="14"/>
        <end position="103"/>
    </location>
</feature>
<comment type="similarity">
    <text evidence="7">Belongs to the PI3/PI4-kinase family.</text>
</comment>
<sequence length="1050" mass="121465">MPPSVYDLWNEEEETTDIEIICFLPNSIVIPLKCKRDATITSIKRDLWREAKTYPLYQTLLDLNFYIFQCVNQSAEQEELLDGNRRLCDVKPFWPMLRVVRKASDVEDKVLNSKIGLLIGKSLHEWDMLKNPEVDDFRRNNRRICMTIQRDRASWEWEKKATYLFPPQVGASIDMPDNMRRTLKANNNTFYANIIFSTSKSNQQSVLSADAYEYPSDLIKRAINKMRQPSGQEDSYVIKVRGKEDYLMGNYSLSQFTYIRNCISKDIRPELLLLQKADMKVDENFVNPMLTALLQKEEESPSIPPKKGKTLSWDILDKVIVSFHGATNVNIIDRAWLQVRAGVYHGGEKLCPNFLSREAEGPDPVWNDEYMADIEVCNLPRMARLCILICINSKKGKVSEKGKKSSKNVKKELIPLAWVNTTFFNYQNNLQTGRMKFYMWPASEDFDLNPLGCVGSNPNHDDATVIELSFHSYKAAHKGTVSYPPFDTVLERAATIAANEDTYLTHESINDQKLEELRMMVEKEPLEPLSEQEITDLWNARQDCRDHIPHSLPRLLTCVRWSDKDCVAQMQALLQIWPELKPEEAMELLDYRYPDLSVRKFAVECLSNLVDSQLSQYLLQLVQALKYETHLDCELGQFLLRRALANQRIGHFLFWHLRAEMHQPAVSTRFGLMLEAYCRGSIAHMASLIRQVESLNKMRSVNELIKSRQAKQQTNSELQTMMRDILNQESYNEALSNFVSPLSPSYKLKGLRLEKCKFISSKMRPLWLVFENEDPAGDNVFLMFKNGDDLRQDMLTLQVMQIMDNIWQEEGLDLRLIPYRTLATGNKMGMIQVVTEAETIAKIQQSDGSNKFNATFRKVALFNWLKKHNPTEAQFIRAIEDFTLSCAGYCVATYVLGIGDRHNDNIMVKKTGQLFHIDFGHFLGNYKRKFGFKRERVPFVLVHDFVHVITRGKGTSTTTEFETFRKCCEQAFMILRQRGNLLINLFAMMLSSGIPELSDETIKYLRDTLVLDRSDEEALKHFKGKFTEALKNSWKTSLDWMAHIIAHARD</sequence>
<dbReference type="SUPFAM" id="SSF49562">
    <property type="entry name" value="C2 domain (Calcium/lipid-binding domain, CaLB)"/>
    <property type="match status" value="1"/>
</dbReference>
<dbReference type="SMART" id="SM00142">
    <property type="entry name" value="PI3K_C2"/>
    <property type="match status" value="1"/>
</dbReference>
<dbReference type="SMART" id="SM00146">
    <property type="entry name" value="PI3Kc"/>
    <property type="match status" value="1"/>
</dbReference>
<reference evidence="14 15" key="1">
    <citation type="submission" date="2025-04" db="UniProtKB">
        <authorList>
            <consortium name="RefSeq"/>
        </authorList>
    </citation>
    <scope>IDENTIFICATION</scope>
</reference>
<accession>A0A8B7YAH2</accession>
<evidence type="ECO:0000259" key="12">
    <source>
        <dbReference type="PROSITE" id="PS51547"/>
    </source>
</evidence>
<dbReference type="InterPro" id="IPR016024">
    <property type="entry name" value="ARM-type_fold"/>
</dbReference>
<dbReference type="PROSITE" id="PS51547">
    <property type="entry name" value="C2_PI3K"/>
    <property type="match status" value="1"/>
</dbReference>
<keyword evidence="4" id="KW-0547">Nucleotide-binding</keyword>
<keyword evidence="13" id="KW-1185">Reference proteome</keyword>
<dbReference type="FunFam" id="3.30.1010.10:FF:000008">
    <property type="entry name" value="Phosphatidylinositol 4,5-bisphosphate 3-kinase catalytic subunit gamma"/>
    <property type="match status" value="1"/>
</dbReference>
<dbReference type="RefSeq" id="XP_022090223.1">
    <property type="nucleotide sequence ID" value="XM_022234531.1"/>
</dbReference>
<dbReference type="SUPFAM" id="SSF56112">
    <property type="entry name" value="Protein kinase-like (PK-like)"/>
    <property type="match status" value="1"/>
</dbReference>
<organism evidence="13 14">
    <name type="scientific">Acanthaster planci</name>
    <name type="common">Crown-of-thorns starfish</name>
    <dbReference type="NCBI Taxonomy" id="133434"/>
    <lineage>
        <taxon>Eukaryota</taxon>
        <taxon>Metazoa</taxon>
        <taxon>Echinodermata</taxon>
        <taxon>Eleutherozoa</taxon>
        <taxon>Asterozoa</taxon>
        <taxon>Asteroidea</taxon>
        <taxon>Valvatacea</taxon>
        <taxon>Valvatida</taxon>
        <taxon>Acanthasteridae</taxon>
        <taxon>Acanthaster</taxon>
    </lineage>
</organism>
<evidence type="ECO:0000256" key="6">
    <source>
        <dbReference type="ARBA" id="ARBA00022840"/>
    </source>
</evidence>
<evidence type="ECO:0000256" key="3">
    <source>
        <dbReference type="ARBA" id="ARBA00022679"/>
    </source>
</evidence>
<dbReference type="KEGG" id="aplc:110979051"/>
<evidence type="ECO:0000259" key="11">
    <source>
        <dbReference type="PROSITE" id="PS51546"/>
    </source>
</evidence>
<evidence type="ECO:0000313" key="14">
    <source>
        <dbReference type="RefSeq" id="XP_022090223.1"/>
    </source>
</evidence>
<gene>
    <name evidence="14 15" type="primary">LOC110979051</name>
</gene>
<dbReference type="PROSITE" id="PS00915">
    <property type="entry name" value="PI3_4_KINASE_1"/>
    <property type="match status" value="1"/>
</dbReference>